<accession>A0A3N1CNN9</accession>
<dbReference type="GO" id="GO:0004061">
    <property type="term" value="F:arylformamidase activity"/>
    <property type="evidence" value="ECO:0007669"/>
    <property type="project" value="InterPro"/>
</dbReference>
<sequence length="224" mass="22666">MAGSSGEQWRVEFDANVVFSNGGGLRAREFRLDIPGADIADAEAGELFVRHLGLLMVGEVKISNKRLIREPHKGSRGVPVAGGGRDVVELPEAVMTYAGAVPRLSALVDLPVTLVRTLGAGSGEIGRSQLAPFEVTGTAVVLHSGGGAGLGEDAAAWLADRAPAVVVTDGGGPANGLLTSAGIPVVSAATGLADLPATGTRLHVVPLDPARNPCPVRAYAVAAS</sequence>
<evidence type="ECO:0000313" key="1">
    <source>
        <dbReference type="EMBL" id="ROO82930.1"/>
    </source>
</evidence>
<evidence type="ECO:0008006" key="3">
    <source>
        <dbReference type="Google" id="ProtNLM"/>
    </source>
</evidence>
<dbReference type="GO" id="GO:0019441">
    <property type="term" value="P:L-tryptophan catabolic process to kynurenine"/>
    <property type="evidence" value="ECO:0007669"/>
    <property type="project" value="InterPro"/>
</dbReference>
<dbReference type="SUPFAM" id="SSF102198">
    <property type="entry name" value="Putative cyclase"/>
    <property type="match status" value="1"/>
</dbReference>
<proteinExistence type="predicted"/>
<dbReference type="EMBL" id="RJKE01000001">
    <property type="protein sequence ID" value="ROO82930.1"/>
    <property type="molecule type" value="Genomic_DNA"/>
</dbReference>
<protein>
    <recommendedName>
        <fullName evidence="3">Cyclase</fullName>
    </recommendedName>
</protein>
<keyword evidence="2" id="KW-1185">Reference proteome</keyword>
<dbReference type="RefSeq" id="WP_123661886.1">
    <property type="nucleotide sequence ID" value="NZ_RJKE01000001.1"/>
</dbReference>
<dbReference type="InterPro" id="IPR037175">
    <property type="entry name" value="KFase_sf"/>
</dbReference>
<gene>
    <name evidence="1" type="ORF">EDD29_0416</name>
</gene>
<dbReference type="OrthoDB" id="7067800at2"/>
<dbReference type="AlphaFoldDB" id="A0A3N1CNN9"/>
<organism evidence="1 2">
    <name type="scientific">Actinocorallia herbida</name>
    <dbReference type="NCBI Taxonomy" id="58109"/>
    <lineage>
        <taxon>Bacteria</taxon>
        <taxon>Bacillati</taxon>
        <taxon>Actinomycetota</taxon>
        <taxon>Actinomycetes</taxon>
        <taxon>Streptosporangiales</taxon>
        <taxon>Thermomonosporaceae</taxon>
        <taxon>Actinocorallia</taxon>
    </lineage>
</organism>
<reference evidence="1 2" key="1">
    <citation type="submission" date="2018-11" db="EMBL/GenBank/DDBJ databases">
        <title>Sequencing the genomes of 1000 actinobacteria strains.</title>
        <authorList>
            <person name="Klenk H.-P."/>
        </authorList>
    </citation>
    <scope>NUCLEOTIDE SEQUENCE [LARGE SCALE GENOMIC DNA]</scope>
    <source>
        <strain evidence="1 2">DSM 44254</strain>
    </source>
</reference>
<comment type="caution">
    <text evidence="1">The sequence shown here is derived from an EMBL/GenBank/DDBJ whole genome shotgun (WGS) entry which is preliminary data.</text>
</comment>
<name>A0A3N1CNN9_9ACTN</name>
<dbReference type="Proteomes" id="UP000272400">
    <property type="component" value="Unassembled WGS sequence"/>
</dbReference>
<dbReference type="Gene3D" id="3.50.30.50">
    <property type="entry name" value="Putative cyclase"/>
    <property type="match status" value="1"/>
</dbReference>
<evidence type="ECO:0000313" key="2">
    <source>
        <dbReference type="Proteomes" id="UP000272400"/>
    </source>
</evidence>